<proteinExistence type="predicted"/>
<feature type="region of interest" description="Disordered" evidence="1">
    <location>
        <begin position="1"/>
        <end position="24"/>
    </location>
</feature>
<accession>A0A5J4THE7</accession>
<organism evidence="2 3">
    <name type="scientific">Streblomastix strix</name>
    <dbReference type="NCBI Taxonomy" id="222440"/>
    <lineage>
        <taxon>Eukaryota</taxon>
        <taxon>Metamonada</taxon>
        <taxon>Preaxostyla</taxon>
        <taxon>Oxymonadida</taxon>
        <taxon>Streblomastigidae</taxon>
        <taxon>Streblomastix</taxon>
    </lineage>
</organism>
<evidence type="ECO:0000313" key="3">
    <source>
        <dbReference type="Proteomes" id="UP000324800"/>
    </source>
</evidence>
<feature type="compositionally biased region" description="Basic residues" evidence="1">
    <location>
        <begin position="1"/>
        <end position="14"/>
    </location>
</feature>
<reference evidence="2 3" key="1">
    <citation type="submission" date="2019-03" db="EMBL/GenBank/DDBJ databases">
        <title>Single cell metagenomics reveals metabolic interactions within the superorganism composed of flagellate Streblomastix strix and complex community of Bacteroidetes bacteria on its surface.</title>
        <authorList>
            <person name="Treitli S.C."/>
            <person name="Kolisko M."/>
            <person name="Husnik F."/>
            <person name="Keeling P."/>
            <person name="Hampl V."/>
        </authorList>
    </citation>
    <scope>NUCLEOTIDE SEQUENCE [LARGE SCALE GENOMIC DNA]</scope>
    <source>
        <strain evidence="2">ST1C</strain>
    </source>
</reference>
<evidence type="ECO:0000256" key="1">
    <source>
        <dbReference type="SAM" id="MobiDB-lite"/>
    </source>
</evidence>
<protein>
    <submittedName>
        <fullName evidence="2">Uncharacterized protein</fullName>
    </submittedName>
</protein>
<comment type="caution">
    <text evidence="2">The sequence shown here is derived from an EMBL/GenBank/DDBJ whole genome shotgun (WGS) entry which is preliminary data.</text>
</comment>
<evidence type="ECO:0000313" key="2">
    <source>
        <dbReference type="EMBL" id="KAA6357140.1"/>
    </source>
</evidence>
<gene>
    <name evidence="2" type="ORF">EZS28_047333</name>
</gene>
<sequence length="142" mass="15895">MGWPLRKTKKKGRKIDKSGLTTGDPAEKLDEQSFVDFEFLACPVQVFNSVSSRPITTNYVAAECLNEYTCFPFILIKSSNFFNLSEIWPLLAGIVMSSFHHSAPYLLSLMDRPCLLLILFSQSKNVALGHTVRSLVFGSLSE</sequence>
<name>A0A5J4THE7_9EUKA</name>
<dbReference type="AlphaFoldDB" id="A0A5J4THE7"/>
<dbReference type="EMBL" id="SNRW01031853">
    <property type="protein sequence ID" value="KAA6357140.1"/>
    <property type="molecule type" value="Genomic_DNA"/>
</dbReference>
<dbReference type="Proteomes" id="UP000324800">
    <property type="component" value="Unassembled WGS sequence"/>
</dbReference>